<keyword evidence="2" id="KW-1185">Reference proteome</keyword>
<dbReference type="AlphaFoldDB" id="A0A7G1HVQ8"/>
<dbReference type="Proteomes" id="UP000594042">
    <property type="component" value="Chromosome"/>
</dbReference>
<evidence type="ECO:0000313" key="1">
    <source>
        <dbReference type="EMBL" id="BCI62484.1"/>
    </source>
</evidence>
<name>A0A7G1HVQ8_9BACT</name>
<accession>A0A7G1HVQ8</accession>
<evidence type="ECO:0000313" key="2">
    <source>
        <dbReference type="Proteomes" id="UP000594042"/>
    </source>
</evidence>
<sequence length="45" mass="5394">MVKVLEMIRKLKLCRCLKNKFEEIKIMQKVCNCNKDCGYILCLKK</sequence>
<protein>
    <submittedName>
        <fullName evidence="1">Uncharacterized protein</fullName>
    </submittedName>
</protein>
<organism evidence="1 2">
    <name type="scientific">Coprobacter secundus subsp. similis</name>
    <dbReference type="NCBI Taxonomy" id="2751153"/>
    <lineage>
        <taxon>Bacteria</taxon>
        <taxon>Pseudomonadati</taxon>
        <taxon>Bacteroidota</taxon>
        <taxon>Bacteroidia</taxon>
        <taxon>Bacteroidales</taxon>
        <taxon>Barnesiellaceae</taxon>
        <taxon>Coprobacter</taxon>
    </lineage>
</organism>
<dbReference type="EMBL" id="AP023322">
    <property type="protein sequence ID" value="BCI62484.1"/>
    <property type="molecule type" value="Genomic_DNA"/>
</dbReference>
<proteinExistence type="predicted"/>
<dbReference type="KEGG" id="copr:Cop2CBH44_08370"/>
<reference evidence="2" key="1">
    <citation type="submission" date="2020-07" db="EMBL/GenBank/DDBJ databases">
        <title>Complete genome sequencing of Coprobacter sp. strain 2CBH44.</title>
        <authorList>
            <person name="Sakamoto M."/>
            <person name="Murakami T."/>
            <person name="Mori H."/>
        </authorList>
    </citation>
    <scope>NUCLEOTIDE SEQUENCE [LARGE SCALE GENOMIC DNA]</scope>
    <source>
        <strain evidence="2">2CBH44</strain>
    </source>
</reference>
<gene>
    <name evidence="1" type="ORF">Cop2CBH44_08370</name>
</gene>